<evidence type="ECO:0000259" key="1">
    <source>
        <dbReference type="SMART" id="SM00471"/>
    </source>
</evidence>
<dbReference type="Gene3D" id="1.10.3210.10">
    <property type="entry name" value="Hypothetical protein af1432"/>
    <property type="match status" value="1"/>
</dbReference>
<protein>
    <submittedName>
        <fullName evidence="2">HD domain-containing protein</fullName>
    </submittedName>
</protein>
<gene>
    <name evidence="2" type="ORF">ACFOW9_16710</name>
</gene>
<feature type="domain" description="HD/PDEase" evidence="1">
    <location>
        <begin position="26"/>
        <end position="130"/>
    </location>
</feature>
<evidence type="ECO:0000313" key="3">
    <source>
        <dbReference type="Proteomes" id="UP001595773"/>
    </source>
</evidence>
<dbReference type="SMART" id="SM00471">
    <property type="entry name" value="HDc"/>
    <property type="match status" value="1"/>
</dbReference>
<organism evidence="2 3">
    <name type="scientific">Arthrobacter cryoconiti</name>
    <dbReference type="NCBI Taxonomy" id="748907"/>
    <lineage>
        <taxon>Bacteria</taxon>
        <taxon>Bacillati</taxon>
        <taxon>Actinomycetota</taxon>
        <taxon>Actinomycetes</taxon>
        <taxon>Micrococcales</taxon>
        <taxon>Micrococcaceae</taxon>
        <taxon>Arthrobacter</taxon>
    </lineage>
</organism>
<name>A0ABV8R5K1_9MICC</name>
<keyword evidence="3" id="KW-1185">Reference proteome</keyword>
<dbReference type="SUPFAM" id="SSF109604">
    <property type="entry name" value="HD-domain/PDEase-like"/>
    <property type="match status" value="1"/>
</dbReference>
<evidence type="ECO:0000313" key="2">
    <source>
        <dbReference type="EMBL" id="MFC4267250.1"/>
    </source>
</evidence>
<comment type="caution">
    <text evidence="2">The sequence shown here is derived from an EMBL/GenBank/DDBJ whole genome shotgun (WGS) entry which is preliminary data.</text>
</comment>
<reference evidence="3" key="1">
    <citation type="journal article" date="2019" name="Int. J. Syst. Evol. Microbiol.">
        <title>The Global Catalogue of Microorganisms (GCM) 10K type strain sequencing project: providing services to taxonomists for standard genome sequencing and annotation.</title>
        <authorList>
            <consortium name="The Broad Institute Genomics Platform"/>
            <consortium name="The Broad Institute Genome Sequencing Center for Infectious Disease"/>
            <person name="Wu L."/>
            <person name="Ma J."/>
        </authorList>
    </citation>
    <scope>NUCLEOTIDE SEQUENCE [LARGE SCALE GENOMIC DNA]</scope>
    <source>
        <strain evidence="3">CGMCC 1.10698</strain>
    </source>
</reference>
<proteinExistence type="predicted"/>
<accession>A0ABV8R5K1</accession>
<dbReference type="Pfam" id="PF13328">
    <property type="entry name" value="HD_4"/>
    <property type="match status" value="1"/>
</dbReference>
<sequence length="151" mass="16298">METASEVIAKAAEVATAAHAGQVDKSGADYIGHPARVASNVRRLFPDAPDEAVAVAWLHDVAEDTEVGCAQLLEMGFTADVVAGVDAMTKRQAEPVEEYFSRVRANLLARMVKAADLKDNTDPARVAMLDQVTAQRLRVKYDNAYRLLGEA</sequence>
<dbReference type="Proteomes" id="UP001595773">
    <property type="component" value="Unassembled WGS sequence"/>
</dbReference>
<dbReference type="RefSeq" id="WP_230068250.1">
    <property type="nucleotide sequence ID" value="NZ_BAABLL010000017.1"/>
</dbReference>
<dbReference type="InterPro" id="IPR003607">
    <property type="entry name" value="HD/PDEase_dom"/>
</dbReference>
<dbReference type="EMBL" id="JBHSCQ010000024">
    <property type="protein sequence ID" value="MFC4267250.1"/>
    <property type="molecule type" value="Genomic_DNA"/>
</dbReference>